<feature type="repeat" description="ANK" evidence="3">
    <location>
        <begin position="943"/>
        <end position="975"/>
    </location>
</feature>
<evidence type="ECO:0000256" key="4">
    <source>
        <dbReference type="SAM" id="Coils"/>
    </source>
</evidence>
<dbReference type="PANTHER" id="PTHR24189:SF50">
    <property type="entry name" value="ANKYRIN REPEAT AND SOCS BOX PROTEIN 2"/>
    <property type="match status" value="1"/>
</dbReference>
<dbReference type="EMBL" id="JFFI01000772">
    <property type="protein sequence ID" value="KXH65986.1"/>
    <property type="molecule type" value="Genomic_DNA"/>
</dbReference>
<dbReference type="STRING" id="1209931.A0A135V011"/>
<feature type="repeat" description="ANK" evidence="3">
    <location>
        <begin position="1108"/>
        <end position="1140"/>
    </location>
</feature>
<feature type="repeat" description="ANK" evidence="3">
    <location>
        <begin position="976"/>
        <end position="1008"/>
    </location>
</feature>
<feature type="repeat" description="ANK" evidence="3">
    <location>
        <begin position="1417"/>
        <end position="1446"/>
    </location>
</feature>
<dbReference type="InterPro" id="IPR050745">
    <property type="entry name" value="Multifunctional_regulatory"/>
</dbReference>
<feature type="repeat" description="ANK" evidence="3">
    <location>
        <begin position="1231"/>
        <end position="1263"/>
    </location>
</feature>
<sequence>MADPLSITTGVLGFMSFGIEVAQSLYKYYTAVKSQPSNIQHTLLKLQQLEALLEQLRSHIEERQSRPGGVELVKTIKPFVEECEDCTQELKEEADKSGAPPDPSLLECLHQIFRMFEDVYIIIDALDESPRDYHRGDMLETLSEMRAWLDCSLHLLVTSRDEPDIKDELQTASEDMVHLKNDDIDKDIALFVTEHLERNRRLRKWMPYFAETESVLVQKAGGVFRSVECQFKELMSCPQSKALLDLLLGSLPRALEETYDRMIRNIPSGLREYARQMLTILCYVTRPLSVAELIDAIAVDLHEGATPSFQLERRLFDVTALQEVCPGFIETDLQEKMKTFTVRLAHFSVQEYLESGRSNDIEATAFIIRRANGQAIMASICLTFLLDPRLSMLEIDGIHQSFRLLNMLHVIRLFINDHKSFEIWTEIWKPEYSDATEWEEQGNVPTALYCASFAWDPGRFEAWCQMEPNDSTLKALDVGFRDALNAQCGRLRKTPLQAVAACGHLDVVRILLRKGANPNVKSAKGADKNIKSAKEREAGSPLIAAAKGSYNDIVDLLLQNGAEINATSADGSRGHAVCEAARRGEYTTVQLLLKRGAEANFDTHHETPLRAASGSGEVEVVKLLISAGARDVDAALDVAVKCNKSESLRYLGKNTRHKYSDTHRQRDKRKLLASYIVDSDDNSLKTRGYDDKFLEAAIGINGYRNCLEAAVGINNNYLVDLLLSKESTVGDGKSRKATWREAAKEGYESVLLLLLEKSTNVNYQKLGQDDCRYATCALAWAVTRSHKRVVQLLIEKGASIYGCYDICNDHKAKGRQWHLYEAASLGHVEIVRLIIENGATLDGPNAYYLPQGIGVNASSTNFSDASSRIPRPSTATEVALSALEIASLGGHKDIVELLLEKLGGVARVNECIYNASIRGHVEIVKLLLASGVDPAISSRENINGVTALDAASAGGHAQIVRILLDQGMDVNAKDSSNMTALLRASRGGHREVVKFLLQHGADPPLTVRTIMTLRQASSQGCKDIVELLLAKGACLSVNELGALSDAAAYGSKGIVQMLLLNGFDEAVTTNLLHEDCRGALHRVLSYTISSKIAQLLLENGADGNAPIHGYTALELAAAAGHLDAVIVLLNQFDKLNVRCERAMDVVYLAINQKVTYPSRVDCSEMASQEPSKMTPRECLRLVLRVGVDTSPSYYRRRIGTTLLRRATSDGRKDAVILLLEDGAEVNAQFEEGETPLEIASRNGRRDIVSMLLTKGADPNVHYGESSALEEACAQGGNGDLVDLLLKNGADVNAESEKCNGTALQAALIWRQERVADLLLKVTTNVNEKGTYKSALQLAVSHGYATMTKTLLEKGIDPNAHEHRGGWIPIKTSDEHRYSRDYRYWPGPASSSVEHLEGLDSEMRFKPEKNPAWRRIWTPLHEAIVQGHEAIVKLLLDHGADKSLCHAEYENALEAAIDHGRDGLVGQVSQDTTNVVG</sequence>
<feature type="domain" description="Nephrocystin 3-like N-terminal" evidence="6">
    <location>
        <begin position="82"/>
        <end position="160"/>
    </location>
</feature>
<dbReference type="SUPFAM" id="SSF48403">
    <property type="entry name" value="Ankyrin repeat"/>
    <property type="match status" value="4"/>
</dbReference>
<dbReference type="InterPro" id="IPR054471">
    <property type="entry name" value="GPIID_WHD"/>
</dbReference>
<keyword evidence="2 3" id="KW-0040">ANK repeat</keyword>
<feature type="domain" description="GPI inositol-deacylase winged helix" evidence="5">
    <location>
        <begin position="269"/>
        <end position="356"/>
    </location>
</feature>
<keyword evidence="4" id="KW-0175">Coiled coil</keyword>
<feature type="repeat" description="ANK" evidence="3">
    <location>
        <begin position="1263"/>
        <end position="1296"/>
    </location>
</feature>
<dbReference type="Pfam" id="PF24883">
    <property type="entry name" value="NPHP3_N"/>
    <property type="match status" value="1"/>
</dbReference>
<evidence type="ECO:0000256" key="2">
    <source>
        <dbReference type="ARBA" id="ARBA00023043"/>
    </source>
</evidence>
<feature type="repeat" description="ANK" evidence="3">
    <location>
        <begin position="1198"/>
        <end position="1230"/>
    </location>
</feature>
<evidence type="ECO:0000313" key="7">
    <source>
        <dbReference type="EMBL" id="KXH65986.1"/>
    </source>
</evidence>
<evidence type="ECO:0000256" key="1">
    <source>
        <dbReference type="ARBA" id="ARBA00022737"/>
    </source>
</evidence>
<dbReference type="PROSITE" id="PS50088">
    <property type="entry name" value="ANK_REPEAT"/>
    <property type="match status" value="12"/>
</dbReference>
<dbReference type="Pfam" id="PF22939">
    <property type="entry name" value="WHD_GPIID"/>
    <property type="match status" value="1"/>
</dbReference>
<feature type="repeat" description="ANK" evidence="3">
    <location>
        <begin position="537"/>
        <end position="569"/>
    </location>
</feature>
<feature type="repeat" description="ANK" evidence="3">
    <location>
        <begin position="1330"/>
        <end position="1362"/>
    </location>
</feature>
<dbReference type="PANTHER" id="PTHR24189">
    <property type="entry name" value="MYOTROPHIN"/>
    <property type="match status" value="1"/>
</dbReference>
<dbReference type="InterPro" id="IPR036770">
    <property type="entry name" value="Ankyrin_rpt-contain_sf"/>
</dbReference>
<evidence type="ECO:0000256" key="3">
    <source>
        <dbReference type="PROSITE-ProRule" id="PRU00023"/>
    </source>
</evidence>
<dbReference type="Gene3D" id="1.25.40.20">
    <property type="entry name" value="Ankyrin repeat-containing domain"/>
    <property type="match status" value="7"/>
</dbReference>
<protein>
    <submittedName>
        <fullName evidence="7">Uncharacterized protein</fullName>
    </submittedName>
</protein>
<keyword evidence="8" id="KW-1185">Reference proteome</keyword>
<dbReference type="GO" id="GO:0005634">
    <property type="term" value="C:nucleus"/>
    <property type="evidence" value="ECO:0007669"/>
    <property type="project" value="TreeGrafter"/>
</dbReference>
<dbReference type="InterPro" id="IPR002110">
    <property type="entry name" value="Ankyrin_rpt"/>
</dbReference>
<dbReference type="GO" id="GO:0005737">
    <property type="term" value="C:cytoplasm"/>
    <property type="evidence" value="ECO:0007669"/>
    <property type="project" value="TreeGrafter"/>
</dbReference>
<dbReference type="PRINTS" id="PR01415">
    <property type="entry name" value="ANKYRIN"/>
</dbReference>
<reference evidence="7 8" key="1">
    <citation type="submission" date="2014-02" db="EMBL/GenBank/DDBJ databases">
        <title>The genome sequence of Colletotrichum salicis CBS 607.94.</title>
        <authorList>
            <person name="Baroncelli R."/>
            <person name="Thon M.R."/>
        </authorList>
    </citation>
    <scope>NUCLEOTIDE SEQUENCE [LARGE SCALE GENOMIC DNA]</scope>
    <source>
        <strain evidence="7 8">CBS 607.94</strain>
    </source>
</reference>
<evidence type="ECO:0000313" key="8">
    <source>
        <dbReference type="Proteomes" id="UP000070121"/>
    </source>
</evidence>
<feature type="repeat" description="ANK" evidence="3">
    <location>
        <begin position="604"/>
        <end position="629"/>
    </location>
</feature>
<name>A0A135V011_9PEZI</name>
<comment type="caution">
    <text evidence="7">The sequence shown here is derived from an EMBL/GenBank/DDBJ whole genome shotgun (WGS) entry which is preliminary data.</text>
</comment>
<organism evidence="7 8">
    <name type="scientific">Colletotrichum salicis</name>
    <dbReference type="NCBI Taxonomy" id="1209931"/>
    <lineage>
        <taxon>Eukaryota</taxon>
        <taxon>Fungi</taxon>
        <taxon>Dikarya</taxon>
        <taxon>Ascomycota</taxon>
        <taxon>Pezizomycotina</taxon>
        <taxon>Sordariomycetes</taxon>
        <taxon>Hypocreomycetidae</taxon>
        <taxon>Glomerellales</taxon>
        <taxon>Glomerellaceae</taxon>
        <taxon>Colletotrichum</taxon>
        <taxon>Colletotrichum acutatum species complex</taxon>
    </lineage>
</organism>
<dbReference type="Pfam" id="PF00023">
    <property type="entry name" value="Ank"/>
    <property type="match status" value="1"/>
</dbReference>
<gene>
    <name evidence="7" type="ORF">CSAL01_02126</name>
</gene>
<proteinExistence type="predicted"/>
<feature type="coiled-coil region" evidence="4">
    <location>
        <begin position="39"/>
        <end position="66"/>
    </location>
</feature>
<evidence type="ECO:0000259" key="6">
    <source>
        <dbReference type="Pfam" id="PF24883"/>
    </source>
</evidence>
<evidence type="ECO:0000259" key="5">
    <source>
        <dbReference type="Pfam" id="PF22939"/>
    </source>
</evidence>
<dbReference type="SMART" id="SM00248">
    <property type="entry name" value="ANK"/>
    <property type="match status" value="21"/>
</dbReference>
<dbReference type="Proteomes" id="UP000070121">
    <property type="component" value="Unassembled WGS sequence"/>
</dbReference>
<dbReference type="Pfam" id="PF12796">
    <property type="entry name" value="Ank_2"/>
    <property type="match status" value="7"/>
</dbReference>
<feature type="repeat" description="ANK" evidence="3">
    <location>
        <begin position="819"/>
        <end position="846"/>
    </location>
</feature>
<dbReference type="InterPro" id="IPR056884">
    <property type="entry name" value="NPHP3-like_N"/>
</dbReference>
<accession>A0A135V011</accession>
<keyword evidence="1" id="KW-0677">Repeat</keyword>
<dbReference type="PROSITE" id="PS50297">
    <property type="entry name" value="ANK_REP_REGION"/>
    <property type="match status" value="8"/>
</dbReference>
<dbReference type="OrthoDB" id="194358at2759"/>
<feature type="repeat" description="ANK" evidence="3">
    <location>
        <begin position="491"/>
        <end position="523"/>
    </location>
</feature>